<dbReference type="AlphaFoldDB" id="A0A919W6Q3"/>
<dbReference type="EMBL" id="BOQN01000066">
    <property type="protein sequence ID" value="GIM93393.1"/>
    <property type="molecule type" value="Genomic_DNA"/>
</dbReference>
<comment type="caution">
    <text evidence="1">The sequence shown here is derived from an EMBL/GenBank/DDBJ whole genome shotgun (WGS) entry which is preliminary data.</text>
</comment>
<organism evidence="1 2">
    <name type="scientific">Paractinoplanes toevensis</name>
    <dbReference type="NCBI Taxonomy" id="571911"/>
    <lineage>
        <taxon>Bacteria</taxon>
        <taxon>Bacillati</taxon>
        <taxon>Actinomycetota</taxon>
        <taxon>Actinomycetes</taxon>
        <taxon>Micromonosporales</taxon>
        <taxon>Micromonosporaceae</taxon>
        <taxon>Paractinoplanes</taxon>
    </lineage>
</organism>
<gene>
    <name evidence="1" type="ORF">Ato02nite_051860</name>
</gene>
<accession>A0A919W6Q3</accession>
<sequence length="98" mass="11224">MPDVTPGDSTYDETIRRIAQLIQSDENERGKIQELSTESFREWLDDIVRRISRELGIALANVHVLIEDVFTIGLNAATSFAGGYRDAYQKARRVQRLR</sequence>
<reference evidence="1 2" key="1">
    <citation type="submission" date="2021-03" db="EMBL/GenBank/DDBJ databases">
        <title>Whole genome shotgun sequence of Actinoplanes toevensis NBRC 105298.</title>
        <authorList>
            <person name="Komaki H."/>
            <person name="Tamura T."/>
        </authorList>
    </citation>
    <scope>NUCLEOTIDE SEQUENCE [LARGE SCALE GENOMIC DNA]</scope>
    <source>
        <strain evidence="1 2">NBRC 105298</strain>
    </source>
</reference>
<dbReference type="RefSeq" id="WP_213009213.1">
    <property type="nucleotide sequence ID" value="NZ_BOQN01000066.1"/>
</dbReference>
<evidence type="ECO:0000313" key="1">
    <source>
        <dbReference type="EMBL" id="GIM93393.1"/>
    </source>
</evidence>
<protein>
    <submittedName>
        <fullName evidence="1">Uncharacterized protein</fullName>
    </submittedName>
</protein>
<keyword evidence="2" id="KW-1185">Reference proteome</keyword>
<proteinExistence type="predicted"/>
<dbReference type="Proteomes" id="UP000677082">
    <property type="component" value="Unassembled WGS sequence"/>
</dbReference>
<evidence type="ECO:0000313" key="2">
    <source>
        <dbReference type="Proteomes" id="UP000677082"/>
    </source>
</evidence>
<name>A0A919W6Q3_9ACTN</name>